<sequence length="300" mass="33255">MNFELHGRYLQHHTNQSLVKESFIEKEAKTHKLPPNYCITTIPYQKKSNIDGITGFSEEDSLSVFSFMKVAIELAKSGDGLIANAAVIVDPSVQQIITNGRDQIFSWHAPTNKTCIRNDCIEQSTTLISHQSNGAASLVTEVLPNASPSEPESLSYAVSCLNPWKWSEQRSDTANSCYWHPLRHAAVVAIESSADRDRRLFPGLGDAEEKSFKTSQSSYVGSPVKRQKTSVANVEKKEADPPDMPSKSVPERPYLCTGYDIYLVWEPCIISSLQSFGLQKCAPEFSKPICIMASFEGADD</sequence>
<accession>A0AAD6Q1D4</accession>
<protein>
    <submittedName>
        <fullName evidence="2">Uncharacterized protein</fullName>
    </submittedName>
</protein>
<gene>
    <name evidence="2" type="ORF">NC653_031280</name>
</gene>
<dbReference type="Gene3D" id="3.40.140.10">
    <property type="entry name" value="Cytidine Deaminase, domain 2"/>
    <property type="match status" value="1"/>
</dbReference>
<name>A0AAD6Q1D4_9ROSI</name>
<keyword evidence="3" id="KW-1185">Reference proteome</keyword>
<evidence type="ECO:0000256" key="1">
    <source>
        <dbReference type="SAM" id="MobiDB-lite"/>
    </source>
</evidence>
<evidence type="ECO:0000313" key="3">
    <source>
        <dbReference type="Proteomes" id="UP001164929"/>
    </source>
</evidence>
<feature type="region of interest" description="Disordered" evidence="1">
    <location>
        <begin position="212"/>
        <end position="247"/>
    </location>
</feature>
<dbReference type="InterPro" id="IPR016193">
    <property type="entry name" value="Cytidine_deaminase-like"/>
</dbReference>
<dbReference type="AlphaFoldDB" id="A0AAD6Q1D4"/>
<comment type="caution">
    <text evidence="2">The sequence shown here is derived from an EMBL/GenBank/DDBJ whole genome shotgun (WGS) entry which is preliminary data.</text>
</comment>
<dbReference type="EMBL" id="JAQIZT010000013">
    <property type="protein sequence ID" value="KAJ6975382.1"/>
    <property type="molecule type" value="Genomic_DNA"/>
</dbReference>
<dbReference type="Proteomes" id="UP001164929">
    <property type="component" value="Chromosome 13"/>
</dbReference>
<proteinExistence type="predicted"/>
<organism evidence="2 3">
    <name type="scientific">Populus alba x Populus x berolinensis</name>
    <dbReference type="NCBI Taxonomy" id="444605"/>
    <lineage>
        <taxon>Eukaryota</taxon>
        <taxon>Viridiplantae</taxon>
        <taxon>Streptophyta</taxon>
        <taxon>Embryophyta</taxon>
        <taxon>Tracheophyta</taxon>
        <taxon>Spermatophyta</taxon>
        <taxon>Magnoliopsida</taxon>
        <taxon>eudicotyledons</taxon>
        <taxon>Gunneridae</taxon>
        <taxon>Pentapetalae</taxon>
        <taxon>rosids</taxon>
        <taxon>fabids</taxon>
        <taxon>Malpighiales</taxon>
        <taxon>Salicaceae</taxon>
        <taxon>Saliceae</taxon>
        <taxon>Populus</taxon>
    </lineage>
</organism>
<reference evidence="2" key="1">
    <citation type="journal article" date="2023" name="Mol. Ecol. Resour.">
        <title>Chromosome-level genome assembly of a triploid poplar Populus alba 'Berolinensis'.</title>
        <authorList>
            <person name="Chen S."/>
            <person name="Yu Y."/>
            <person name="Wang X."/>
            <person name="Wang S."/>
            <person name="Zhang T."/>
            <person name="Zhou Y."/>
            <person name="He R."/>
            <person name="Meng N."/>
            <person name="Wang Y."/>
            <person name="Liu W."/>
            <person name="Liu Z."/>
            <person name="Liu J."/>
            <person name="Guo Q."/>
            <person name="Huang H."/>
            <person name="Sederoff R.R."/>
            <person name="Wang G."/>
            <person name="Qu G."/>
            <person name="Chen S."/>
        </authorList>
    </citation>
    <scope>NUCLEOTIDE SEQUENCE</scope>
    <source>
        <strain evidence="2">SC-2020</strain>
    </source>
</reference>
<dbReference type="GO" id="GO:0003824">
    <property type="term" value="F:catalytic activity"/>
    <property type="evidence" value="ECO:0007669"/>
    <property type="project" value="InterPro"/>
</dbReference>
<dbReference type="SUPFAM" id="SSF53927">
    <property type="entry name" value="Cytidine deaminase-like"/>
    <property type="match status" value="1"/>
</dbReference>
<evidence type="ECO:0000313" key="2">
    <source>
        <dbReference type="EMBL" id="KAJ6975382.1"/>
    </source>
</evidence>